<name>A0A9Q3CWC8_9BASI</name>
<accession>A0A9Q3CWC8</accession>
<keyword evidence="1" id="KW-0507">mRNA processing</keyword>
<dbReference type="PROSITE" id="PS50158">
    <property type="entry name" value="ZF_CCHC"/>
    <property type="match status" value="1"/>
</dbReference>
<dbReference type="EMBL" id="AVOT02010384">
    <property type="protein sequence ID" value="MBW0490048.1"/>
    <property type="molecule type" value="Genomic_DNA"/>
</dbReference>
<proteinExistence type="predicted"/>
<organism evidence="5 6">
    <name type="scientific">Austropuccinia psidii MF-1</name>
    <dbReference type="NCBI Taxonomy" id="1389203"/>
    <lineage>
        <taxon>Eukaryota</taxon>
        <taxon>Fungi</taxon>
        <taxon>Dikarya</taxon>
        <taxon>Basidiomycota</taxon>
        <taxon>Pucciniomycotina</taxon>
        <taxon>Pucciniomycetes</taxon>
        <taxon>Pucciniales</taxon>
        <taxon>Sphaerophragmiaceae</taxon>
        <taxon>Austropuccinia</taxon>
    </lineage>
</organism>
<keyword evidence="2" id="KW-0863">Zinc-finger</keyword>
<evidence type="ECO:0000256" key="2">
    <source>
        <dbReference type="PROSITE-ProRule" id="PRU00047"/>
    </source>
</evidence>
<dbReference type="SMART" id="SM00343">
    <property type="entry name" value="ZnF_C2HC"/>
    <property type="match status" value="1"/>
</dbReference>
<sequence>MLQGLSSSPLIIGGDGLETERQASFAIPGPYSLGGREAVLNIGWPSDHQCLTVSRQASVGIIYNPPEPPASYLRPRSPYNPRLLPSSSEVHRPPNHLADKLGASCFHCGRAGHWRSDCPHTKGVANPNLQPPSPTPL</sequence>
<gene>
    <name evidence="5" type="ORF">O181_029763</name>
</gene>
<dbReference type="GO" id="GO:0006397">
    <property type="term" value="P:mRNA processing"/>
    <property type="evidence" value="ECO:0007669"/>
    <property type="project" value="UniProtKB-KW"/>
</dbReference>
<keyword evidence="6" id="KW-1185">Reference proteome</keyword>
<comment type="caution">
    <text evidence="5">The sequence shown here is derived from an EMBL/GenBank/DDBJ whole genome shotgun (WGS) entry which is preliminary data.</text>
</comment>
<dbReference type="SUPFAM" id="SSF57756">
    <property type="entry name" value="Retrovirus zinc finger-like domains"/>
    <property type="match status" value="1"/>
</dbReference>
<feature type="domain" description="CCHC-type" evidence="4">
    <location>
        <begin position="105"/>
        <end position="119"/>
    </location>
</feature>
<evidence type="ECO:0000256" key="3">
    <source>
        <dbReference type="SAM" id="MobiDB-lite"/>
    </source>
</evidence>
<evidence type="ECO:0000313" key="6">
    <source>
        <dbReference type="Proteomes" id="UP000765509"/>
    </source>
</evidence>
<dbReference type="Pfam" id="PF00098">
    <property type="entry name" value="zf-CCHC"/>
    <property type="match status" value="1"/>
</dbReference>
<reference evidence="5" key="1">
    <citation type="submission" date="2021-03" db="EMBL/GenBank/DDBJ databases">
        <title>Draft genome sequence of rust myrtle Austropuccinia psidii MF-1, a brazilian biotype.</title>
        <authorList>
            <person name="Quecine M.C."/>
            <person name="Pachon D.M.R."/>
            <person name="Bonatelli M.L."/>
            <person name="Correr F.H."/>
            <person name="Franceschini L.M."/>
            <person name="Leite T.F."/>
            <person name="Margarido G.R.A."/>
            <person name="Almeida C.A."/>
            <person name="Ferrarezi J.A."/>
            <person name="Labate C.A."/>
        </authorList>
    </citation>
    <scope>NUCLEOTIDE SEQUENCE</scope>
    <source>
        <strain evidence="5">MF-1</strain>
    </source>
</reference>
<evidence type="ECO:0000259" key="4">
    <source>
        <dbReference type="PROSITE" id="PS50158"/>
    </source>
</evidence>
<dbReference type="GO" id="GO:0003676">
    <property type="term" value="F:nucleic acid binding"/>
    <property type="evidence" value="ECO:0007669"/>
    <property type="project" value="InterPro"/>
</dbReference>
<dbReference type="AlphaFoldDB" id="A0A9Q3CWC8"/>
<dbReference type="GO" id="GO:0008270">
    <property type="term" value="F:zinc ion binding"/>
    <property type="evidence" value="ECO:0007669"/>
    <property type="project" value="UniProtKB-KW"/>
</dbReference>
<feature type="region of interest" description="Disordered" evidence="3">
    <location>
        <begin position="70"/>
        <end position="95"/>
    </location>
</feature>
<evidence type="ECO:0000256" key="1">
    <source>
        <dbReference type="ARBA" id="ARBA00022664"/>
    </source>
</evidence>
<evidence type="ECO:0000313" key="5">
    <source>
        <dbReference type="EMBL" id="MBW0490048.1"/>
    </source>
</evidence>
<dbReference type="Proteomes" id="UP000765509">
    <property type="component" value="Unassembled WGS sequence"/>
</dbReference>
<keyword evidence="2" id="KW-0862">Zinc</keyword>
<dbReference type="Gene3D" id="4.10.60.10">
    <property type="entry name" value="Zinc finger, CCHC-type"/>
    <property type="match status" value="1"/>
</dbReference>
<dbReference type="InterPro" id="IPR036875">
    <property type="entry name" value="Znf_CCHC_sf"/>
</dbReference>
<protein>
    <recommendedName>
        <fullName evidence="4">CCHC-type domain-containing protein</fullName>
    </recommendedName>
</protein>
<dbReference type="InterPro" id="IPR001878">
    <property type="entry name" value="Znf_CCHC"/>
</dbReference>
<keyword evidence="2" id="KW-0479">Metal-binding</keyword>